<keyword evidence="3" id="KW-1185">Reference proteome</keyword>
<accession>A0A2U1PCU0</accession>
<dbReference type="Proteomes" id="UP000245207">
    <property type="component" value="Unassembled WGS sequence"/>
</dbReference>
<evidence type="ECO:0000256" key="1">
    <source>
        <dbReference type="SAM" id="MobiDB-lite"/>
    </source>
</evidence>
<dbReference type="EMBL" id="PKPP01001339">
    <property type="protein sequence ID" value="PWA83529.1"/>
    <property type="molecule type" value="Genomic_DNA"/>
</dbReference>
<protein>
    <submittedName>
        <fullName evidence="2">Uncharacterized protein</fullName>
    </submittedName>
</protein>
<reference evidence="2 3" key="1">
    <citation type="journal article" date="2018" name="Mol. Plant">
        <title>The genome of Artemisia annua provides insight into the evolution of Asteraceae family and artemisinin biosynthesis.</title>
        <authorList>
            <person name="Shen Q."/>
            <person name="Zhang L."/>
            <person name="Liao Z."/>
            <person name="Wang S."/>
            <person name="Yan T."/>
            <person name="Shi P."/>
            <person name="Liu M."/>
            <person name="Fu X."/>
            <person name="Pan Q."/>
            <person name="Wang Y."/>
            <person name="Lv Z."/>
            <person name="Lu X."/>
            <person name="Zhang F."/>
            <person name="Jiang W."/>
            <person name="Ma Y."/>
            <person name="Chen M."/>
            <person name="Hao X."/>
            <person name="Li L."/>
            <person name="Tang Y."/>
            <person name="Lv G."/>
            <person name="Zhou Y."/>
            <person name="Sun X."/>
            <person name="Brodelius P.E."/>
            <person name="Rose J.K.C."/>
            <person name="Tang K."/>
        </authorList>
    </citation>
    <scope>NUCLEOTIDE SEQUENCE [LARGE SCALE GENOMIC DNA]</scope>
    <source>
        <strain evidence="3">cv. Huhao1</strain>
        <tissue evidence="2">Leaf</tissue>
    </source>
</reference>
<gene>
    <name evidence="2" type="ORF">CTI12_AA167960</name>
</gene>
<comment type="caution">
    <text evidence="2">The sequence shown here is derived from an EMBL/GenBank/DDBJ whole genome shotgun (WGS) entry which is preliminary data.</text>
</comment>
<feature type="compositionally biased region" description="Low complexity" evidence="1">
    <location>
        <begin position="76"/>
        <end position="103"/>
    </location>
</feature>
<name>A0A2U1PCU0_ARTAN</name>
<evidence type="ECO:0000313" key="2">
    <source>
        <dbReference type="EMBL" id="PWA83529.1"/>
    </source>
</evidence>
<dbReference type="AlphaFoldDB" id="A0A2U1PCU0"/>
<organism evidence="2 3">
    <name type="scientific">Artemisia annua</name>
    <name type="common">Sweet wormwood</name>
    <dbReference type="NCBI Taxonomy" id="35608"/>
    <lineage>
        <taxon>Eukaryota</taxon>
        <taxon>Viridiplantae</taxon>
        <taxon>Streptophyta</taxon>
        <taxon>Embryophyta</taxon>
        <taxon>Tracheophyta</taxon>
        <taxon>Spermatophyta</taxon>
        <taxon>Magnoliopsida</taxon>
        <taxon>eudicotyledons</taxon>
        <taxon>Gunneridae</taxon>
        <taxon>Pentapetalae</taxon>
        <taxon>asterids</taxon>
        <taxon>campanulids</taxon>
        <taxon>Asterales</taxon>
        <taxon>Asteraceae</taxon>
        <taxon>Asteroideae</taxon>
        <taxon>Anthemideae</taxon>
        <taxon>Artemisiinae</taxon>
        <taxon>Artemisia</taxon>
    </lineage>
</organism>
<proteinExistence type="predicted"/>
<sequence>MADQKDREARIRAPDKLIVCEKTNPHELGKRVEIPGSKNEFGRDTNRLKFFKVTPLDVRYHSENEAAASYNDDDSQSGQQQQSANSTINLGTNNGNTAQATNNSTGCVTRRASTAVKKFFKESRCWTVGVLKIKELRNKFGLKH</sequence>
<feature type="region of interest" description="Disordered" evidence="1">
    <location>
        <begin position="64"/>
        <end position="103"/>
    </location>
</feature>
<evidence type="ECO:0000313" key="3">
    <source>
        <dbReference type="Proteomes" id="UP000245207"/>
    </source>
</evidence>